<keyword evidence="10" id="KW-1015">Disulfide bond</keyword>
<dbReference type="PANTHER" id="PTHR23036">
    <property type="entry name" value="CYTOKINE RECEPTOR"/>
    <property type="match status" value="1"/>
</dbReference>
<keyword evidence="6 20" id="KW-0732">Signal</keyword>
<dbReference type="GO" id="GO:0009897">
    <property type="term" value="C:external side of plasma membrane"/>
    <property type="evidence" value="ECO:0007669"/>
    <property type="project" value="TreeGrafter"/>
</dbReference>
<evidence type="ECO:0000256" key="13">
    <source>
        <dbReference type="ARBA" id="ARBA00023319"/>
    </source>
</evidence>
<evidence type="ECO:0000256" key="8">
    <source>
        <dbReference type="ARBA" id="ARBA00022989"/>
    </source>
</evidence>
<evidence type="ECO:0000313" key="23">
    <source>
        <dbReference type="Proteomes" id="UP000694561"/>
    </source>
</evidence>
<evidence type="ECO:0000256" key="11">
    <source>
        <dbReference type="ARBA" id="ARBA00023170"/>
    </source>
</evidence>
<evidence type="ECO:0000256" key="4">
    <source>
        <dbReference type="ARBA" id="ARBA00022553"/>
    </source>
</evidence>
<dbReference type="FunFam" id="2.60.40.10:FF:000281">
    <property type="entry name" value="Cytokine receptor like factor 1"/>
    <property type="match status" value="1"/>
</dbReference>
<evidence type="ECO:0000256" key="15">
    <source>
        <dbReference type="ARBA" id="ARBA00077050"/>
    </source>
</evidence>
<keyword evidence="4" id="KW-0597">Phosphoprotein</keyword>
<evidence type="ECO:0000256" key="16">
    <source>
        <dbReference type="ARBA" id="ARBA00078919"/>
    </source>
</evidence>
<keyword evidence="3" id="KW-1003">Cell membrane</keyword>
<comment type="subcellular location">
    <subcellularLocation>
        <location evidence="1">Cell membrane</location>
        <topology evidence="1">Single-pass type I membrane protein</topology>
    </subcellularLocation>
</comment>
<keyword evidence="7" id="KW-0677">Repeat</keyword>
<evidence type="ECO:0000259" key="21">
    <source>
        <dbReference type="PROSITE" id="PS50853"/>
    </source>
</evidence>
<proteinExistence type="inferred from homology"/>
<dbReference type="GO" id="GO:0043235">
    <property type="term" value="C:receptor complex"/>
    <property type="evidence" value="ECO:0007669"/>
    <property type="project" value="TreeGrafter"/>
</dbReference>
<dbReference type="Pfam" id="PF06328">
    <property type="entry name" value="Lep_receptor_Ig"/>
    <property type="match status" value="1"/>
</dbReference>
<dbReference type="Proteomes" id="UP000694561">
    <property type="component" value="Unplaced"/>
</dbReference>
<keyword evidence="5 19" id="KW-0812">Transmembrane</keyword>
<evidence type="ECO:0000313" key="22">
    <source>
        <dbReference type="Ensembl" id="ENSMMNP00015001944.1"/>
    </source>
</evidence>
<evidence type="ECO:0000256" key="17">
    <source>
        <dbReference type="ARBA" id="ARBA00083382"/>
    </source>
</evidence>
<dbReference type="FunFam" id="2.60.40.10:FF:000524">
    <property type="entry name" value="Interleukin-6 receptor subunit beta"/>
    <property type="match status" value="1"/>
</dbReference>
<dbReference type="InterPro" id="IPR050379">
    <property type="entry name" value="Type-I_Cytokine_Rcpt"/>
</dbReference>
<protein>
    <recommendedName>
        <fullName evidence="14">Interleukin-6 receptor subunit beta</fullName>
    </recommendedName>
    <alternativeName>
        <fullName evidence="16">Interleukin-6 signal transducer</fullName>
    </alternativeName>
    <alternativeName>
        <fullName evidence="15">Membrane glycoprotein 130</fullName>
    </alternativeName>
    <alternativeName>
        <fullName evidence="17">Oncostatin-M receptor subunit alpha</fullName>
    </alternativeName>
</protein>
<feature type="region of interest" description="Disordered" evidence="18">
    <location>
        <begin position="660"/>
        <end position="695"/>
    </location>
</feature>
<evidence type="ECO:0000256" key="20">
    <source>
        <dbReference type="SAM" id="SignalP"/>
    </source>
</evidence>
<evidence type="ECO:0000256" key="7">
    <source>
        <dbReference type="ARBA" id="ARBA00022737"/>
    </source>
</evidence>
<feature type="transmembrane region" description="Helical" evidence="19">
    <location>
        <begin position="560"/>
        <end position="580"/>
    </location>
</feature>
<feature type="domain" description="Fibronectin type-III" evidence="21">
    <location>
        <begin position="457"/>
        <end position="552"/>
    </location>
</feature>
<dbReference type="CDD" id="cd00063">
    <property type="entry name" value="FN3"/>
    <property type="match status" value="3"/>
</dbReference>
<evidence type="ECO:0000256" key="14">
    <source>
        <dbReference type="ARBA" id="ARBA00068277"/>
    </source>
</evidence>
<dbReference type="SUPFAM" id="SSF49265">
    <property type="entry name" value="Fibronectin type III"/>
    <property type="match status" value="5"/>
</dbReference>
<keyword evidence="11" id="KW-0675">Receptor</keyword>
<feature type="compositionally biased region" description="Low complexity" evidence="18">
    <location>
        <begin position="669"/>
        <end position="682"/>
    </location>
</feature>
<feature type="region of interest" description="Disordered" evidence="18">
    <location>
        <begin position="599"/>
        <end position="618"/>
    </location>
</feature>
<feature type="signal peptide" evidence="20">
    <location>
        <begin position="1"/>
        <end position="22"/>
    </location>
</feature>
<evidence type="ECO:0000256" key="2">
    <source>
        <dbReference type="ARBA" id="ARBA00008921"/>
    </source>
</evidence>
<dbReference type="InterPro" id="IPR013783">
    <property type="entry name" value="Ig-like_fold"/>
</dbReference>
<evidence type="ECO:0000256" key="9">
    <source>
        <dbReference type="ARBA" id="ARBA00023136"/>
    </source>
</evidence>
<evidence type="ECO:0000256" key="19">
    <source>
        <dbReference type="SAM" id="Phobius"/>
    </source>
</evidence>
<dbReference type="GeneTree" id="ENSGT00940000159608"/>
<feature type="chain" id="PRO_5034670062" description="Interleukin-6 receptor subunit beta" evidence="20">
    <location>
        <begin position="23"/>
        <end position="857"/>
    </location>
</feature>
<dbReference type="Ensembl" id="ENSMMNT00015002146.1">
    <property type="protein sequence ID" value="ENSMMNP00015001944.1"/>
    <property type="gene ID" value="ENSMMNG00015001457.1"/>
</dbReference>
<dbReference type="PROSITE" id="PS50853">
    <property type="entry name" value="FN3"/>
    <property type="match status" value="2"/>
</dbReference>
<dbReference type="AlphaFoldDB" id="A0A8C6AIY7"/>
<dbReference type="InterPro" id="IPR003961">
    <property type="entry name" value="FN3_dom"/>
</dbReference>
<dbReference type="FunFam" id="2.60.40.10:FF:000563">
    <property type="entry name" value="interleukin-6 receptor subunit beta"/>
    <property type="match status" value="1"/>
</dbReference>
<evidence type="ECO:0000256" key="5">
    <source>
        <dbReference type="ARBA" id="ARBA00022692"/>
    </source>
</evidence>
<dbReference type="GO" id="GO:0070102">
    <property type="term" value="P:interleukin-6-mediated signaling pathway"/>
    <property type="evidence" value="ECO:0007669"/>
    <property type="project" value="UniProtKB-ARBA"/>
</dbReference>
<dbReference type="GO" id="GO:0019955">
    <property type="term" value="F:cytokine binding"/>
    <property type="evidence" value="ECO:0007669"/>
    <property type="project" value="TreeGrafter"/>
</dbReference>
<evidence type="ECO:0000256" key="1">
    <source>
        <dbReference type="ARBA" id="ARBA00004251"/>
    </source>
</evidence>
<keyword evidence="23" id="KW-1185">Reference proteome</keyword>
<dbReference type="PANTHER" id="PTHR23036:SF83">
    <property type="entry name" value="INTERLEUKIN-6 RECEPTOR SUBUNIT BETA"/>
    <property type="match status" value="1"/>
</dbReference>
<accession>A0A8C6AIY7</accession>
<evidence type="ECO:0000256" key="6">
    <source>
        <dbReference type="ARBA" id="ARBA00022729"/>
    </source>
</evidence>
<keyword evidence="13" id="KW-0393">Immunoglobulin domain</keyword>
<dbReference type="InterPro" id="IPR010457">
    <property type="entry name" value="IgC2-like_lig-bd"/>
</dbReference>
<keyword evidence="9 19" id="KW-0472">Membrane</keyword>
<organism evidence="22 23">
    <name type="scientific">Monodon monoceros</name>
    <name type="common">Narwhal</name>
    <name type="synonym">Ceratodon monodon</name>
    <dbReference type="NCBI Taxonomy" id="40151"/>
    <lineage>
        <taxon>Eukaryota</taxon>
        <taxon>Metazoa</taxon>
        <taxon>Chordata</taxon>
        <taxon>Craniata</taxon>
        <taxon>Vertebrata</taxon>
        <taxon>Euteleostomi</taxon>
        <taxon>Mammalia</taxon>
        <taxon>Eutheria</taxon>
        <taxon>Laurasiatheria</taxon>
        <taxon>Artiodactyla</taxon>
        <taxon>Whippomorpha</taxon>
        <taxon>Cetacea</taxon>
        <taxon>Odontoceti</taxon>
        <taxon>Monodontidae</taxon>
        <taxon>Monodon</taxon>
    </lineage>
</organism>
<comment type="similarity">
    <text evidence="2">Belongs to the type I cytokine receptor family. Type 2 subfamily.</text>
</comment>
<dbReference type="Pfam" id="PF00041">
    <property type="entry name" value="fn3"/>
    <property type="match status" value="2"/>
</dbReference>
<reference evidence="22" key="2">
    <citation type="submission" date="2025-09" db="UniProtKB">
        <authorList>
            <consortium name="Ensembl"/>
        </authorList>
    </citation>
    <scope>IDENTIFICATION</scope>
</reference>
<keyword evidence="12" id="KW-0325">Glycoprotein</keyword>
<name>A0A8C6AIY7_MONMO</name>
<sequence length="857" mass="96638">MLTLQTWIVQALFIFLTTESVGELLDPCGHIHPESSVVQLGSNFTAVCVLKEKCMDYFHVNANYIFWKTNHVIVPFEQYTVINRTASSVTFTDISLLNIQLTCNIRTFGQIDQNVYGIRIISGLPPEKPKNLSCIVNEGKKMMCQWDPGRETHLETNYTLKSEWATEKFDDCKAKRDTRTSCTVDYSPVYFVNIEVWVEAENALGTVTSDHINFDPVDKVKPNPPHNLSVSNSEELSSILKLTWINSSIKSFIRLKYNIQYRTRDASTWNQIPPEDTASTRSSFTVQDLKPFTEYVFRIRCMKEDGKGFWSDWSEEASGITYEDRPSKAPSFWYKIEPSHTHGCRSVQLIWKTLPPFEAHGKILDYEVTLTRWKSRLQNYTVNDTKLTVNLTNDRYIATLTARNLVGKSDASVLTIPAWGFQGNLAESKCYLITVTPVYADGPGLPESIKAYLKQAPPSKGPTVRTKKVGKNEAVLEWDQLPVDVQNGFIRNYTIFYRTIIGNETAVNVDSSHTEYTLSSLTSDTLYMVRMAAYTDEGGKDGPEFTFTTPKFAQGEIEAIVVPVCLAFLLTTLLGVLFCFNKRDLIKKHIWPNVPDPSKSHIAQWSPHTPPRHFNSKDQMYPDGNFTDVSVVEIEANDKKPFPEDLKSLDLFKKEKINTEGHSSGIGGSSCMSSSRPSISSSDENESAQNTSSTVQYSTVVHSGYRHQVPSVQVFSRSESTQPLLDSEERPEDLQLVDNVDGSDSILPRQQYFKQNCSQHKTSPDISHFERSKQVSSVNEGAFVRLKQQQISDHISQPYGSGQMKMFQEVPAADAFGPGTEGQVERFETVGMEATIDEGVPKSYLPQTVRRGGYMPQ</sequence>
<reference evidence="22" key="1">
    <citation type="submission" date="2025-08" db="UniProtKB">
        <authorList>
            <consortium name="Ensembl"/>
        </authorList>
    </citation>
    <scope>IDENTIFICATION</scope>
</reference>
<gene>
    <name evidence="22" type="primary">IL6ST</name>
</gene>
<keyword evidence="8 19" id="KW-1133">Transmembrane helix</keyword>
<dbReference type="Gene3D" id="2.60.40.10">
    <property type="entry name" value="Immunoglobulins"/>
    <property type="match status" value="5"/>
</dbReference>
<dbReference type="InterPro" id="IPR036116">
    <property type="entry name" value="FN3_sf"/>
</dbReference>
<feature type="domain" description="Fibronectin type-III" evidence="21">
    <location>
        <begin position="224"/>
        <end position="324"/>
    </location>
</feature>
<evidence type="ECO:0000256" key="10">
    <source>
        <dbReference type="ARBA" id="ARBA00023157"/>
    </source>
</evidence>
<dbReference type="FunFam" id="2.60.40.10:FF:000542">
    <property type="entry name" value="Interleukin-6 receptor subunit beta"/>
    <property type="match status" value="1"/>
</dbReference>
<dbReference type="FunFam" id="2.60.40.10:FF:000414">
    <property type="entry name" value="Interleukin-6 receptor subunit beta"/>
    <property type="match status" value="1"/>
</dbReference>
<dbReference type="GO" id="GO:0004896">
    <property type="term" value="F:cytokine receptor activity"/>
    <property type="evidence" value="ECO:0007669"/>
    <property type="project" value="TreeGrafter"/>
</dbReference>
<evidence type="ECO:0000256" key="3">
    <source>
        <dbReference type="ARBA" id="ARBA00022475"/>
    </source>
</evidence>
<dbReference type="SMART" id="SM00060">
    <property type="entry name" value="FN3"/>
    <property type="match status" value="4"/>
</dbReference>
<evidence type="ECO:0000256" key="18">
    <source>
        <dbReference type="SAM" id="MobiDB-lite"/>
    </source>
</evidence>
<dbReference type="Pfam" id="PF25552">
    <property type="entry name" value="LIFR_D4"/>
    <property type="match status" value="1"/>
</dbReference>
<evidence type="ECO:0000256" key="12">
    <source>
        <dbReference type="ARBA" id="ARBA00023180"/>
    </source>
</evidence>